<dbReference type="OrthoDB" id="364892at2759"/>
<sequence length="128" mass="14175">MFKLSVLLINFSLNDLEINIVQNISQICLSEIKTFIPNYVSGRKDELLEKNGQETVIESLVRRVAVKSQHPSDLGKLVESFKCLAKSDPKVQCVIKEPESSVKDQSNAARLSVVPAVSLSCKKECALL</sequence>
<comment type="caution">
    <text evidence="1">The sequence shown here is derived from an EMBL/GenBank/DDBJ whole genome shotgun (WGS) entry which is preliminary data.</text>
</comment>
<gene>
    <name evidence="1" type="ORF">TNIN_292181</name>
</gene>
<proteinExistence type="predicted"/>
<organism evidence="1 2">
    <name type="scientific">Trichonephila inaurata madagascariensis</name>
    <dbReference type="NCBI Taxonomy" id="2747483"/>
    <lineage>
        <taxon>Eukaryota</taxon>
        <taxon>Metazoa</taxon>
        <taxon>Ecdysozoa</taxon>
        <taxon>Arthropoda</taxon>
        <taxon>Chelicerata</taxon>
        <taxon>Arachnida</taxon>
        <taxon>Araneae</taxon>
        <taxon>Araneomorphae</taxon>
        <taxon>Entelegynae</taxon>
        <taxon>Araneoidea</taxon>
        <taxon>Nephilidae</taxon>
        <taxon>Trichonephila</taxon>
        <taxon>Trichonephila inaurata</taxon>
    </lineage>
</organism>
<reference evidence="1" key="1">
    <citation type="submission" date="2020-08" db="EMBL/GenBank/DDBJ databases">
        <title>Multicomponent nature underlies the extraordinary mechanical properties of spider dragline silk.</title>
        <authorList>
            <person name="Kono N."/>
            <person name="Nakamura H."/>
            <person name="Mori M."/>
            <person name="Yoshida Y."/>
            <person name="Ohtoshi R."/>
            <person name="Malay A.D."/>
            <person name="Moran D.A.P."/>
            <person name="Tomita M."/>
            <person name="Numata K."/>
            <person name="Arakawa K."/>
        </authorList>
    </citation>
    <scope>NUCLEOTIDE SEQUENCE</scope>
</reference>
<protein>
    <submittedName>
        <fullName evidence="1">Uncharacterized protein</fullName>
    </submittedName>
</protein>
<name>A0A8X6MER3_9ARAC</name>
<keyword evidence="2" id="KW-1185">Reference proteome</keyword>
<dbReference type="EMBL" id="BMAV01026575">
    <property type="protein sequence ID" value="GFS51682.1"/>
    <property type="molecule type" value="Genomic_DNA"/>
</dbReference>
<dbReference type="AlphaFoldDB" id="A0A8X6MER3"/>
<evidence type="ECO:0000313" key="2">
    <source>
        <dbReference type="Proteomes" id="UP000886998"/>
    </source>
</evidence>
<dbReference type="Proteomes" id="UP000886998">
    <property type="component" value="Unassembled WGS sequence"/>
</dbReference>
<evidence type="ECO:0000313" key="1">
    <source>
        <dbReference type="EMBL" id="GFS51682.1"/>
    </source>
</evidence>
<accession>A0A8X6MER3</accession>